<name>A0A2W5Q288_9BACT</name>
<dbReference type="Proteomes" id="UP000249417">
    <property type="component" value="Unassembled WGS sequence"/>
</dbReference>
<dbReference type="InterPro" id="IPR001387">
    <property type="entry name" value="Cro/C1-type_HTH"/>
</dbReference>
<dbReference type="CDD" id="cd00093">
    <property type="entry name" value="HTH_XRE"/>
    <property type="match status" value="1"/>
</dbReference>
<feature type="domain" description="HTH cro/C1-type" evidence="1">
    <location>
        <begin position="7"/>
        <end position="59"/>
    </location>
</feature>
<dbReference type="PROSITE" id="PS50943">
    <property type="entry name" value="HTH_CROC1"/>
    <property type="match status" value="1"/>
</dbReference>
<evidence type="ECO:0000259" key="1">
    <source>
        <dbReference type="PROSITE" id="PS50943"/>
    </source>
</evidence>
<reference evidence="2 3" key="1">
    <citation type="submission" date="2017-08" db="EMBL/GenBank/DDBJ databases">
        <title>Infants hospitalized years apart are colonized by the same room-sourced microbial strains.</title>
        <authorList>
            <person name="Brooks B."/>
            <person name="Olm M.R."/>
            <person name="Firek B.A."/>
            <person name="Baker R."/>
            <person name="Thomas B.C."/>
            <person name="Morowitz M.J."/>
            <person name="Banfield J.F."/>
        </authorList>
    </citation>
    <scope>NUCLEOTIDE SEQUENCE [LARGE SCALE GENOMIC DNA]</scope>
    <source>
        <strain evidence="2">S2_005_002_R2_29</strain>
    </source>
</reference>
<proteinExistence type="predicted"/>
<dbReference type="InterPro" id="IPR010982">
    <property type="entry name" value="Lambda_DNA-bd_dom_sf"/>
</dbReference>
<evidence type="ECO:0000313" key="3">
    <source>
        <dbReference type="Proteomes" id="UP000249417"/>
    </source>
</evidence>
<dbReference type="EMBL" id="QFQB01000002">
    <property type="protein sequence ID" value="PZQ48873.1"/>
    <property type="molecule type" value="Genomic_DNA"/>
</dbReference>
<dbReference type="GO" id="GO:0003677">
    <property type="term" value="F:DNA binding"/>
    <property type="evidence" value="ECO:0007669"/>
    <property type="project" value="InterPro"/>
</dbReference>
<dbReference type="SMART" id="SM00530">
    <property type="entry name" value="HTH_XRE"/>
    <property type="match status" value="1"/>
</dbReference>
<sequence length="201" mass="22000">MATGKQIAAARALAGWDQKDLAARAGLTQQTISNIEAGGGAQAATLQKIHRAFAPLGISITPTGISQIEPDIITFEDFMDVLADARVILKRGQDICFHCADDRRSDEAVTEVLRALEKDGIKLRFTYEEGNSFFSTSPANYRWIPAAYFASAQVQVIYADRVVIHIEGDGGDKFVVIRNKDNAAAAKKQFDYWWKTGQACG</sequence>
<accession>A0A2W5Q288</accession>
<dbReference type="Gene3D" id="1.10.260.40">
    <property type="entry name" value="lambda repressor-like DNA-binding domains"/>
    <property type="match status" value="1"/>
</dbReference>
<dbReference type="AlphaFoldDB" id="A0A2W5Q288"/>
<gene>
    <name evidence="2" type="ORF">DI551_00650</name>
</gene>
<comment type="caution">
    <text evidence="2">The sequence shown here is derived from an EMBL/GenBank/DDBJ whole genome shotgun (WGS) entry which is preliminary data.</text>
</comment>
<evidence type="ECO:0000313" key="2">
    <source>
        <dbReference type="EMBL" id="PZQ48873.1"/>
    </source>
</evidence>
<protein>
    <recommendedName>
        <fullName evidence="1">HTH cro/C1-type domain-containing protein</fullName>
    </recommendedName>
</protein>
<dbReference type="SUPFAM" id="SSF47413">
    <property type="entry name" value="lambda repressor-like DNA-binding domains"/>
    <property type="match status" value="1"/>
</dbReference>
<dbReference type="Pfam" id="PF01381">
    <property type="entry name" value="HTH_3"/>
    <property type="match status" value="1"/>
</dbReference>
<organism evidence="2 3">
    <name type="scientific">Micavibrio aeruginosavorus</name>
    <dbReference type="NCBI Taxonomy" id="349221"/>
    <lineage>
        <taxon>Bacteria</taxon>
        <taxon>Pseudomonadati</taxon>
        <taxon>Bdellovibrionota</taxon>
        <taxon>Bdellovibrionia</taxon>
        <taxon>Bdellovibrionales</taxon>
        <taxon>Pseudobdellovibrionaceae</taxon>
        <taxon>Micavibrio</taxon>
    </lineage>
</organism>